<evidence type="ECO:0000256" key="1">
    <source>
        <dbReference type="SAM" id="Phobius"/>
    </source>
</evidence>
<reference evidence="2 3" key="1">
    <citation type="journal article" date="2020" name="Microorganisms">
        <title>Osmotic Adaptation and Compatible Solute Biosynthesis of Phototrophic Bacteria as Revealed from Genome Analyses.</title>
        <authorList>
            <person name="Imhoff J.F."/>
            <person name="Rahn T."/>
            <person name="Kunzel S."/>
            <person name="Keller A."/>
            <person name="Neulinger S.C."/>
        </authorList>
    </citation>
    <scope>NUCLEOTIDE SEQUENCE [LARGE SCALE GENOMIC DNA]</scope>
    <source>
        <strain evidence="2 3">DSM 15382</strain>
    </source>
</reference>
<keyword evidence="3" id="KW-1185">Reference proteome</keyword>
<sequence>MKPRHLVQLLALHDPAGLDRLRRDHPSAAEMLRTGRDLGEAPAAPPAATAEALADLALAGITTLRGRSDVLLATLAARLRRAQWLRMTGAVVAALANAGLLASLSRLFGISAPGVDAALALLGLLAATLTIVADRAAGGGGTPVAGLFATAATLGARVLGAEQRTRRTLRRSPDAEAIELILDELDEIARVQHELEATTRVA</sequence>
<evidence type="ECO:0000313" key="2">
    <source>
        <dbReference type="EMBL" id="MBK1662239.1"/>
    </source>
</evidence>
<gene>
    <name evidence="2" type="ORF">CKO45_29065</name>
</gene>
<feature type="transmembrane region" description="Helical" evidence="1">
    <location>
        <begin position="84"/>
        <end position="104"/>
    </location>
</feature>
<name>A0ABS1D8P0_9PROT</name>
<feature type="transmembrane region" description="Helical" evidence="1">
    <location>
        <begin position="110"/>
        <end position="133"/>
    </location>
</feature>
<accession>A0ABS1D8P0</accession>
<dbReference type="EMBL" id="NRSG01000491">
    <property type="protein sequence ID" value="MBK1662239.1"/>
    <property type="molecule type" value="Genomic_DNA"/>
</dbReference>
<comment type="caution">
    <text evidence="2">The sequence shown here is derived from an EMBL/GenBank/DDBJ whole genome shotgun (WGS) entry which is preliminary data.</text>
</comment>
<dbReference type="Proteomes" id="UP000697995">
    <property type="component" value="Unassembled WGS sequence"/>
</dbReference>
<evidence type="ECO:0000313" key="3">
    <source>
        <dbReference type="Proteomes" id="UP000697995"/>
    </source>
</evidence>
<proteinExistence type="predicted"/>
<protein>
    <submittedName>
        <fullName evidence="2">Uncharacterized protein</fullName>
    </submittedName>
</protein>
<keyword evidence="1" id="KW-0472">Membrane</keyword>
<organism evidence="2 3">
    <name type="scientific">Paracraurococcus ruber</name>
    <dbReference type="NCBI Taxonomy" id="77675"/>
    <lineage>
        <taxon>Bacteria</taxon>
        <taxon>Pseudomonadati</taxon>
        <taxon>Pseudomonadota</taxon>
        <taxon>Alphaproteobacteria</taxon>
        <taxon>Acetobacterales</taxon>
        <taxon>Roseomonadaceae</taxon>
        <taxon>Paracraurococcus</taxon>
    </lineage>
</organism>
<keyword evidence="1" id="KW-1133">Transmembrane helix</keyword>
<keyword evidence="1" id="KW-0812">Transmembrane</keyword>